<comment type="caution">
    <text evidence="2">The sequence shown here is derived from an EMBL/GenBank/DDBJ whole genome shotgun (WGS) entry which is preliminary data.</text>
</comment>
<dbReference type="Pfam" id="PF13673">
    <property type="entry name" value="Acetyltransf_10"/>
    <property type="match status" value="1"/>
</dbReference>
<gene>
    <name evidence="2" type="ORF">EYC87_09655</name>
</gene>
<dbReference type="InterPro" id="IPR016181">
    <property type="entry name" value="Acyl_CoA_acyltransferase"/>
</dbReference>
<evidence type="ECO:0000259" key="1">
    <source>
        <dbReference type="PROSITE" id="PS51186"/>
    </source>
</evidence>
<protein>
    <submittedName>
        <fullName evidence="2">GNAT family N-acetyltransferase</fullName>
    </submittedName>
</protein>
<dbReference type="CDD" id="cd04301">
    <property type="entry name" value="NAT_SF"/>
    <property type="match status" value="1"/>
</dbReference>
<proteinExistence type="predicted"/>
<evidence type="ECO:0000313" key="3">
    <source>
        <dbReference type="Proteomes" id="UP001143307"/>
    </source>
</evidence>
<dbReference type="EMBL" id="SHNP01000003">
    <property type="protein sequence ID" value="MCX2973842.1"/>
    <property type="molecule type" value="Genomic_DNA"/>
</dbReference>
<reference evidence="2" key="1">
    <citation type="submission" date="2019-02" db="EMBL/GenBank/DDBJ databases">
        <authorList>
            <person name="Li S.-H."/>
        </authorList>
    </citation>
    <scope>NUCLEOTIDE SEQUENCE</scope>
    <source>
        <strain evidence="2">IMCC8485</strain>
    </source>
</reference>
<name>A0ABT3SV27_9GAMM</name>
<dbReference type="PROSITE" id="PS51186">
    <property type="entry name" value="GNAT"/>
    <property type="match status" value="1"/>
</dbReference>
<keyword evidence="3" id="KW-1185">Reference proteome</keyword>
<organism evidence="2 3">
    <name type="scientific">Candidatus Seongchinamella marina</name>
    <dbReference type="NCBI Taxonomy" id="2518990"/>
    <lineage>
        <taxon>Bacteria</taxon>
        <taxon>Pseudomonadati</taxon>
        <taxon>Pseudomonadota</taxon>
        <taxon>Gammaproteobacteria</taxon>
        <taxon>Cellvibrionales</taxon>
        <taxon>Halieaceae</taxon>
        <taxon>Seongchinamella</taxon>
    </lineage>
</organism>
<dbReference type="Gene3D" id="3.40.630.30">
    <property type="match status" value="1"/>
</dbReference>
<feature type="domain" description="N-acetyltransferase" evidence="1">
    <location>
        <begin position="6"/>
        <end position="148"/>
    </location>
</feature>
<dbReference type="SUPFAM" id="SSF55729">
    <property type="entry name" value="Acyl-CoA N-acyltransferases (Nat)"/>
    <property type="match status" value="1"/>
</dbReference>
<accession>A0ABT3SV27</accession>
<evidence type="ECO:0000313" key="2">
    <source>
        <dbReference type="EMBL" id="MCX2973842.1"/>
    </source>
</evidence>
<sequence length="153" mass="17343">MRWQLASFDELSSRELYAALKLRQEVFGVEQTSLYVDPDGLDLEAIHFACWEDQLLLGYQRCLPPGLQEKESTLGRIVVAPAARGRDLGRELVRRGIAHNLQRWPHSDIRIHAQAHLEKFYKELGFSTDGGIYDLDGVPHLEMVLSNPNSSAD</sequence>
<dbReference type="InterPro" id="IPR000182">
    <property type="entry name" value="GNAT_dom"/>
</dbReference>
<dbReference type="Proteomes" id="UP001143307">
    <property type="component" value="Unassembled WGS sequence"/>
</dbReference>